<sequence>MLSESKSSRDEVFAGTQAFVIHFLRKKLTTMRLLIIFRFIKKKLDKQWETSPPGKVYELLNEPTNLGLVVGFRLTTLAWLGLTGLWILTKCFYGVFEDEECDDDRGVNPKAFLFVINDLQKKQRLVHLQVPQYKHPPLLPVADRGELRAATQRSRGVPDEDEGPVGGRALLHAASSADQHTRRRLREPLPSPTGTISAANSCPASPREIND</sequence>
<dbReference type="Proteomes" id="UP001162162">
    <property type="component" value="Unassembled WGS sequence"/>
</dbReference>
<evidence type="ECO:0000313" key="2">
    <source>
        <dbReference type="EMBL" id="KAJ8959249.1"/>
    </source>
</evidence>
<protein>
    <submittedName>
        <fullName evidence="2">Uncharacterized protein</fullName>
    </submittedName>
</protein>
<evidence type="ECO:0000256" key="1">
    <source>
        <dbReference type="SAM" id="MobiDB-lite"/>
    </source>
</evidence>
<evidence type="ECO:0000313" key="3">
    <source>
        <dbReference type="Proteomes" id="UP001162162"/>
    </source>
</evidence>
<feature type="region of interest" description="Disordered" evidence="1">
    <location>
        <begin position="141"/>
        <end position="211"/>
    </location>
</feature>
<accession>A0AAV8Z4Y5</accession>
<name>A0AAV8Z4Y5_9CUCU</name>
<gene>
    <name evidence="2" type="ORF">NQ318_022512</name>
</gene>
<dbReference type="EMBL" id="JAPWTK010000014">
    <property type="protein sequence ID" value="KAJ8959249.1"/>
    <property type="molecule type" value="Genomic_DNA"/>
</dbReference>
<keyword evidence="3" id="KW-1185">Reference proteome</keyword>
<reference evidence="2" key="1">
    <citation type="journal article" date="2023" name="Insect Mol. Biol.">
        <title>Genome sequencing provides insights into the evolution of gene families encoding plant cell wall-degrading enzymes in longhorned beetles.</title>
        <authorList>
            <person name="Shin N.R."/>
            <person name="Okamura Y."/>
            <person name="Kirsch R."/>
            <person name="Pauchet Y."/>
        </authorList>
    </citation>
    <scope>NUCLEOTIDE SEQUENCE</scope>
    <source>
        <strain evidence="2">AMC_N1</strain>
    </source>
</reference>
<dbReference type="AlphaFoldDB" id="A0AAV8Z4Y5"/>
<proteinExistence type="predicted"/>
<organism evidence="2 3">
    <name type="scientific">Aromia moschata</name>
    <dbReference type="NCBI Taxonomy" id="1265417"/>
    <lineage>
        <taxon>Eukaryota</taxon>
        <taxon>Metazoa</taxon>
        <taxon>Ecdysozoa</taxon>
        <taxon>Arthropoda</taxon>
        <taxon>Hexapoda</taxon>
        <taxon>Insecta</taxon>
        <taxon>Pterygota</taxon>
        <taxon>Neoptera</taxon>
        <taxon>Endopterygota</taxon>
        <taxon>Coleoptera</taxon>
        <taxon>Polyphaga</taxon>
        <taxon>Cucujiformia</taxon>
        <taxon>Chrysomeloidea</taxon>
        <taxon>Cerambycidae</taxon>
        <taxon>Cerambycinae</taxon>
        <taxon>Callichromatini</taxon>
        <taxon>Aromia</taxon>
    </lineage>
</organism>
<feature type="compositionally biased region" description="Polar residues" evidence="1">
    <location>
        <begin position="192"/>
        <end position="203"/>
    </location>
</feature>
<comment type="caution">
    <text evidence="2">The sequence shown here is derived from an EMBL/GenBank/DDBJ whole genome shotgun (WGS) entry which is preliminary data.</text>
</comment>